<comment type="similarity">
    <text evidence="2">Belongs to the eukaryotic/archaeal RNase P protein component 1 family.</text>
</comment>
<feature type="compositionally biased region" description="Basic and acidic residues" evidence="3">
    <location>
        <begin position="71"/>
        <end position="86"/>
    </location>
</feature>
<dbReference type="PANTHER" id="PTHR13348:SF0">
    <property type="entry name" value="RIBONUCLEASE P PROTEIN SUBUNIT P29"/>
    <property type="match status" value="1"/>
</dbReference>
<keyword evidence="5" id="KW-1185">Reference proteome</keyword>
<dbReference type="STRING" id="1314783.A0A165Q499"/>
<sequence length="293" mass="32498">MSAIRQYQDIYTEAPPANNQRVKLNSATPFTPTYVKDHVLRSADPVQTYASRVQGRQILLENPAGSSRTKQLREEKRARRLSDKAKKTAGVASSRDARQRSFWRLKQQETKFRLFLPLHALWTGYMAELLALPPAPSGPNNQSIPEAIPNSAAMHAKLVKADFHGSIMTVRQSKNPCLVGLSGIVIHETENAFKIVTRKDQLKLVPKQNSIFAFAVPLYSRSDPSGLLISEPAATNHCIASTTAADTGSTLADLANTVVDSPHIEFELHGNQFCFRAAERAGRKFKHKETIEL</sequence>
<dbReference type="InterPro" id="IPR002730">
    <property type="entry name" value="Rpp29/RNP1"/>
</dbReference>
<evidence type="ECO:0000256" key="2">
    <source>
        <dbReference type="ARBA" id="ARBA00006181"/>
    </source>
</evidence>
<dbReference type="OrthoDB" id="124041at2759"/>
<protein>
    <submittedName>
        <fullName evidence="4">RNase P/MRP, p29 subunit</fullName>
    </submittedName>
</protein>
<dbReference type="GO" id="GO:0005634">
    <property type="term" value="C:nucleus"/>
    <property type="evidence" value="ECO:0007669"/>
    <property type="project" value="UniProtKB-SubCell"/>
</dbReference>
<dbReference type="AlphaFoldDB" id="A0A165Q499"/>
<comment type="subcellular location">
    <subcellularLocation>
        <location evidence="1">Nucleus</location>
    </subcellularLocation>
</comment>
<name>A0A165Q499_9APHY</name>
<dbReference type="SUPFAM" id="SSF101744">
    <property type="entry name" value="Rof/RNase P subunit-like"/>
    <property type="match status" value="1"/>
</dbReference>
<reference evidence="4 5" key="1">
    <citation type="journal article" date="2016" name="Mol. Biol. Evol.">
        <title>Comparative Genomics of Early-Diverging Mushroom-Forming Fungi Provides Insights into the Origins of Lignocellulose Decay Capabilities.</title>
        <authorList>
            <person name="Nagy L.G."/>
            <person name="Riley R."/>
            <person name="Tritt A."/>
            <person name="Adam C."/>
            <person name="Daum C."/>
            <person name="Floudas D."/>
            <person name="Sun H."/>
            <person name="Yadav J.S."/>
            <person name="Pangilinan J."/>
            <person name="Larsson K.H."/>
            <person name="Matsuura K."/>
            <person name="Barry K."/>
            <person name="Labutti K."/>
            <person name="Kuo R."/>
            <person name="Ohm R.A."/>
            <person name="Bhattacharya S.S."/>
            <person name="Shirouzu T."/>
            <person name="Yoshinaga Y."/>
            <person name="Martin F.M."/>
            <person name="Grigoriev I.V."/>
            <person name="Hibbett D.S."/>
        </authorList>
    </citation>
    <scope>NUCLEOTIDE SEQUENCE [LARGE SCALE GENOMIC DNA]</scope>
    <source>
        <strain evidence="4 5">L-15889</strain>
    </source>
</reference>
<dbReference type="SMART" id="SM00538">
    <property type="entry name" value="POP4"/>
    <property type="match status" value="1"/>
</dbReference>
<gene>
    <name evidence="4" type="ORF">DAEQUDRAFT_765775</name>
</gene>
<dbReference type="Pfam" id="PF01868">
    <property type="entry name" value="RNase_P-MRP_p29"/>
    <property type="match status" value="1"/>
</dbReference>
<dbReference type="GO" id="GO:0000172">
    <property type="term" value="C:ribonuclease MRP complex"/>
    <property type="evidence" value="ECO:0007669"/>
    <property type="project" value="InterPro"/>
</dbReference>
<accession>A0A165Q499</accession>
<dbReference type="GO" id="GO:0006364">
    <property type="term" value="P:rRNA processing"/>
    <property type="evidence" value="ECO:0007669"/>
    <property type="project" value="TreeGrafter"/>
</dbReference>
<dbReference type="InterPro" id="IPR036980">
    <property type="entry name" value="RNase_P/MRP_Rpp29_sf"/>
</dbReference>
<dbReference type="PANTHER" id="PTHR13348">
    <property type="entry name" value="RIBONUCLEASE P SUBUNIT P29"/>
    <property type="match status" value="1"/>
</dbReference>
<feature type="region of interest" description="Disordered" evidence="3">
    <location>
        <begin position="60"/>
        <end position="93"/>
    </location>
</feature>
<proteinExistence type="inferred from homology"/>
<dbReference type="InterPro" id="IPR023534">
    <property type="entry name" value="Rof/RNase_P-like"/>
</dbReference>
<dbReference type="GO" id="GO:0030677">
    <property type="term" value="C:ribonuclease P complex"/>
    <property type="evidence" value="ECO:0007669"/>
    <property type="project" value="InterPro"/>
</dbReference>
<organism evidence="4 5">
    <name type="scientific">Daedalea quercina L-15889</name>
    <dbReference type="NCBI Taxonomy" id="1314783"/>
    <lineage>
        <taxon>Eukaryota</taxon>
        <taxon>Fungi</taxon>
        <taxon>Dikarya</taxon>
        <taxon>Basidiomycota</taxon>
        <taxon>Agaricomycotina</taxon>
        <taxon>Agaricomycetes</taxon>
        <taxon>Polyporales</taxon>
        <taxon>Fomitopsis</taxon>
    </lineage>
</organism>
<dbReference type="InterPro" id="IPR016848">
    <property type="entry name" value="RNase_P/MRP_Rpp29-subunit"/>
</dbReference>
<evidence type="ECO:0000313" key="4">
    <source>
        <dbReference type="EMBL" id="KZT68989.1"/>
    </source>
</evidence>
<evidence type="ECO:0000313" key="5">
    <source>
        <dbReference type="Proteomes" id="UP000076727"/>
    </source>
</evidence>
<dbReference type="Proteomes" id="UP000076727">
    <property type="component" value="Unassembled WGS sequence"/>
</dbReference>
<dbReference type="EMBL" id="KV429061">
    <property type="protein sequence ID" value="KZT68989.1"/>
    <property type="molecule type" value="Genomic_DNA"/>
</dbReference>
<dbReference type="GO" id="GO:0001682">
    <property type="term" value="P:tRNA 5'-leader removal"/>
    <property type="evidence" value="ECO:0007669"/>
    <property type="project" value="InterPro"/>
</dbReference>
<evidence type="ECO:0000256" key="1">
    <source>
        <dbReference type="ARBA" id="ARBA00004123"/>
    </source>
</evidence>
<evidence type="ECO:0000256" key="3">
    <source>
        <dbReference type="SAM" id="MobiDB-lite"/>
    </source>
</evidence>
<dbReference type="GO" id="GO:0033204">
    <property type="term" value="F:ribonuclease P RNA binding"/>
    <property type="evidence" value="ECO:0007669"/>
    <property type="project" value="InterPro"/>
</dbReference>
<dbReference type="Gene3D" id="2.30.30.210">
    <property type="entry name" value="Ribonuclease P/MRP, subunit p29"/>
    <property type="match status" value="1"/>
</dbReference>